<feature type="transmembrane region" description="Helical" evidence="9">
    <location>
        <begin position="64"/>
        <end position="86"/>
    </location>
</feature>
<comment type="subcellular location">
    <subcellularLocation>
        <location evidence="1 9">Cell inner membrane</location>
        <topology evidence="1 9">Multi-pass membrane protein</topology>
    </subcellularLocation>
</comment>
<dbReference type="InterPro" id="IPR007387">
    <property type="entry name" value="TRAP_DctQ"/>
</dbReference>
<dbReference type="InterPro" id="IPR055348">
    <property type="entry name" value="DctQ"/>
</dbReference>
<evidence type="ECO:0000256" key="9">
    <source>
        <dbReference type="RuleBase" id="RU369079"/>
    </source>
</evidence>
<evidence type="ECO:0000256" key="6">
    <source>
        <dbReference type="ARBA" id="ARBA00022989"/>
    </source>
</evidence>
<protein>
    <recommendedName>
        <fullName evidence="9">TRAP transporter small permease protein</fullName>
    </recommendedName>
</protein>
<name>A0A2R4XM49_9BURK</name>
<dbReference type="AlphaFoldDB" id="A0A2R4XM49"/>
<evidence type="ECO:0000256" key="1">
    <source>
        <dbReference type="ARBA" id="ARBA00004429"/>
    </source>
</evidence>
<evidence type="ECO:0000313" key="11">
    <source>
        <dbReference type="EMBL" id="AWB34868.1"/>
    </source>
</evidence>
<gene>
    <name evidence="11" type="ORF">DBV39_15280</name>
</gene>
<proteinExistence type="inferred from homology"/>
<dbReference type="PANTHER" id="PTHR35011">
    <property type="entry name" value="2,3-DIKETO-L-GULONATE TRAP TRANSPORTER SMALL PERMEASE PROTEIN YIAM"/>
    <property type="match status" value="1"/>
</dbReference>
<dbReference type="Pfam" id="PF04290">
    <property type="entry name" value="DctQ"/>
    <property type="match status" value="1"/>
</dbReference>
<keyword evidence="4 9" id="KW-0997">Cell inner membrane</keyword>
<evidence type="ECO:0000313" key="12">
    <source>
        <dbReference type="Proteomes" id="UP000244571"/>
    </source>
</evidence>
<keyword evidence="12" id="KW-1185">Reference proteome</keyword>
<dbReference type="PANTHER" id="PTHR35011:SF10">
    <property type="entry name" value="TRAP TRANSPORTER SMALL PERMEASE PROTEIN"/>
    <property type="match status" value="1"/>
</dbReference>
<dbReference type="GO" id="GO:0015740">
    <property type="term" value="P:C4-dicarboxylate transport"/>
    <property type="evidence" value="ECO:0007669"/>
    <property type="project" value="TreeGrafter"/>
</dbReference>
<evidence type="ECO:0000256" key="7">
    <source>
        <dbReference type="ARBA" id="ARBA00023136"/>
    </source>
</evidence>
<dbReference type="EMBL" id="CP028901">
    <property type="protein sequence ID" value="AWB34868.1"/>
    <property type="molecule type" value="Genomic_DNA"/>
</dbReference>
<keyword evidence="7 9" id="KW-0472">Membrane</keyword>
<evidence type="ECO:0000259" key="10">
    <source>
        <dbReference type="Pfam" id="PF04290"/>
    </source>
</evidence>
<keyword evidence="3" id="KW-1003">Cell membrane</keyword>
<evidence type="ECO:0000256" key="8">
    <source>
        <dbReference type="ARBA" id="ARBA00038436"/>
    </source>
</evidence>
<accession>A0A2R4XM49</accession>
<keyword evidence="6 9" id="KW-1133">Transmembrane helix</keyword>
<feature type="transmembrane region" description="Helical" evidence="9">
    <location>
        <begin position="106"/>
        <end position="127"/>
    </location>
</feature>
<evidence type="ECO:0000256" key="3">
    <source>
        <dbReference type="ARBA" id="ARBA00022475"/>
    </source>
</evidence>
<comment type="subunit">
    <text evidence="9">The complex comprises the extracytoplasmic solute receptor protein and the two transmembrane proteins.</text>
</comment>
<feature type="transmembrane region" description="Helical" evidence="9">
    <location>
        <begin position="26"/>
        <end position="43"/>
    </location>
</feature>
<evidence type="ECO:0000256" key="4">
    <source>
        <dbReference type="ARBA" id="ARBA00022519"/>
    </source>
</evidence>
<dbReference type="Proteomes" id="UP000244571">
    <property type="component" value="Chromosome"/>
</dbReference>
<organism evidence="11 12">
    <name type="scientific">Orrella marina</name>
    <dbReference type="NCBI Taxonomy" id="2163011"/>
    <lineage>
        <taxon>Bacteria</taxon>
        <taxon>Pseudomonadati</taxon>
        <taxon>Pseudomonadota</taxon>
        <taxon>Betaproteobacteria</taxon>
        <taxon>Burkholderiales</taxon>
        <taxon>Alcaligenaceae</taxon>
        <taxon>Orrella</taxon>
    </lineage>
</organism>
<feature type="domain" description="Tripartite ATP-independent periplasmic transporters DctQ component" evidence="10">
    <location>
        <begin position="1"/>
        <end position="133"/>
    </location>
</feature>
<dbReference type="KEGG" id="boz:DBV39_15280"/>
<reference evidence="11 12" key="1">
    <citation type="submission" date="2018-04" db="EMBL/GenBank/DDBJ databases">
        <title>Bordetella sp. HZ20 isolated from seawater.</title>
        <authorList>
            <person name="Sun C."/>
        </authorList>
    </citation>
    <scope>NUCLEOTIDE SEQUENCE [LARGE SCALE GENOMIC DNA]</scope>
    <source>
        <strain evidence="11 12">HZ20</strain>
    </source>
</reference>
<evidence type="ECO:0000256" key="2">
    <source>
        <dbReference type="ARBA" id="ARBA00022448"/>
    </source>
</evidence>
<keyword evidence="5 9" id="KW-0812">Transmembrane</keyword>
<evidence type="ECO:0000256" key="5">
    <source>
        <dbReference type="ARBA" id="ARBA00022692"/>
    </source>
</evidence>
<keyword evidence="2 9" id="KW-0813">Transport</keyword>
<comment type="similarity">
    <text evidence="8 9">Belongs to the TRAP transporter small permease family.</text>
</comment>
<dbReference type="GO" id="GO:0022857">
    <property type="term" value="F:transmembrane transporter activity"/>
    <property type="evidence" value="ECO:0007669"/>
    <property type="project" value="UniProtKB-UniRule"/>
</dbReference>
<comment type="caution">
    <text evidence="9">Lacks conserved residue(s) required for the propagation of feature annotation.</text>
</comment>
<sequence>MMCVMTLSVVMRYVFNAPLIWPYKLISVYFLVGAFYPIISHTLRENEHIAIDVMVPYLKKQIIAPIRAFGYLASSVLLAVICWLYWDRFVTSWVGNELVSMAIPLPLWVTYGMVCVGSIFVALRCLVKARDEMRDAFAKDSSK</sequence>
<comment type="function">
    <text evidence="9">Part of the tripartite ATP-independent periplasmic (TRAP) transport system.</text>
</comment>
<dbReference type="GO" id="GO:0005886">
    <property type="term" value="C:plasma membrane"/>
    <property type="evidence" value="ECO:0007669"/>
    <property type="project" value="UniProtKB-SubCell"/>
</dbReference>